<protein>
    <submittedName>
        <fullName evidence="2">Uncharacterized protein</fullName>
    </submittedName>
</protein>
<dbReference type="EMBL" id="DAKRPA010000056">
    <property type="protein sequence ID" value="DBA00947.1"/>
    <property type="molecule type" value="Genomic_DNA"/>
</dbReference>
<accession>A0AAV2Z5C6</accession>
<reference evidence="2" key="1">
    <citation type="submission" date="2022-11" db="EMBL/GenBank/DDBJ databases">
        <authorList>
            <person name="Morgan W.R."/>
            <person name="Tartar A."/>
        </authorList>
    </citation>
    <scope>NUCLEOTIDE SEQUENCE</scope>
    <source>
        <strain evidence="2">ARSEF 373</strain>
    </source>
</reference>
<dbReference type="Proteomes" id="UP001146120">
    <property type="component" value="Unassembled WGS sequence"/>
</dbReference>
<evidence type="ECO:0000256" key="1">
    <source>
        <dbReference type="SAM" id="MobiDB-lite"/>
    </source>
</evidence>
<feature type="compositionally biased region" description="Polar residues" evidence="1">
    <location>
        <begin position="9"/>
        <end position="22"/>
    </location>
</feature>
<comment type="caution">
    <text evidence="2">The sequence shown here is derived from an EMBL/GenBank/DDBJ whole genome shotgun (WGS) entry which is preliminary data.</text>
</comment>
<sequence length="146" mass="16112">MQEEESATLGATNCSRATSGRSRSCTAKATHTRWICRRERACIRRFTSVGLKPTIAMPTRFPAISNVPSIPGGLWTRTRATSLFLQKTTHLRHLNFKVVQAGAVSVQALPRVRVILVDPLLYVAKPVSSAIHLLLYSIKTAINTEL</sequence>
<proteinExistence type="predicted"/>
<feature type="region of interest" description="Disordered" evidence="1">
    <location>
        <begin position="1"/>
        <end position="22"/>
    </location>
</feature>
<keyword evidence="3" id="KW-1185">Reference proteome</keyword>
<gene>
    <name evidence="2" type="ORF">N0F65_006147</name>
</gene>
<evidence type="ECO:0000313" key="2">
    <source>
        <dbReference type="EMBL" id="DBA00947.1"/>
    </source>
</evidence>
<name>A0AAV2Z5C6_9STRA</name>
<reference evidence="2" key="2">
    <citation type="journal article" date="2023" name="Microbiol Resour">
        <title>Decontamination and Annotation of the Draft Genome Sequence of the Oomycete Lagenidium giganteum ARSEF 373.</title>
        <authorList>
            <person name="Morgan W.R."/>
            <person name="Tartar A."/>
        </authorList>
    </citation>
    <scope>NUCLEOTIDE SEQUENCE</scope>
    <source>
        <strain evidence="2">ARSEF 373</strain>
    </source>
</reference>
<evidence type="ECO:0000313" key="3">
    <source>
        <dbReference type="Proteomes" id="UP001146120"/>
    </source>
</evidence>
<dbReference type="AlphaFoldDB" id="A0AAV2Z5C6"/>
<organism evidence="2 3">
    <name type="scientific">Lagenidium giganteum</name>
    <dbReference type="NCBI Taxonomy" id="4803"/>
    <lineage>
        <taxon>Eukaryota</taxon>
        <taxon>Sar</taxon>
        <taxon>Stramenopiles</taxon>
        <taxon>Oomycota</taxon>
        <taxon>Peronosporomycetes</taxon>
        <taxon>Pythiales</taxon>
        <taxon>Pythiaceae</taxon>
    </lineage>
</organism>